<proteinExistence type="predicted"/>
<gene>
    <name evidence="1" type="ORF">NMP03_01095</name>
</gene>
<reference evidence="1" key="1">
    <citation type="submission" date="2022-07" db="EMBL/GenBank/DDBJ databases">
        <title>Sphingomonas sp. nov., a novel bacterium isolated from the north slope of the Mount Everest.</title>
        <authorList>
            <person name="Cui X."/>
            <person name="Liu Y."/>
        </authorList>
    </citation>
    <scope>NUCLEOTIDE SEQUENCE</scope>
    <source>
        <strain evidence="1">S5-59</strain>
    </source>
</reference>
<dbReference type="EMBL" id="CP101740">
    <property type="protein sequence ID" value="UUL82869.1"/>
    <property type="molecule type" value="Genomic_DNA"/>
</dbReference>
<name>A0ABY5L7B8_9SPHN</name>
<sequence length="332" mass="36242">MARPFDRAQALENAAFIAALTQTGNVRAAARAIGRAAATMHGRRAAHPAFAQQWDVAVAMADARLVEDGGGRLADSAAKAGGAVGHRSASDRTASHRTLGGEAVVVQRRDGKLQVRSAQPGKITRQCEQAFLAALSATANIRLSAAAAGASPAAFYRRRRRNPGFAREMHLALEMGYTRIEAGLLESFEVEAHEHDAWRHNEPPELPAMTVNQALQLLYLHHKTARLWAQAPYMNRRRGESSGQWSERRAADYRAAKTRETEALKMAATNAALRSALDRVAPLPHEPPPPVLPALDQVTGWSRADTDKTPHDPTRALFGGWRFEDIERQHGE</sequence>
<keyword evidence="2" id="KW-1185">Reference proteome</keyword>
<dbReference type="Proteomes" id="UP001058533">
    <property type="component" value="Chromosome"/>
</dbReference>
<evidence type="ECO:0000313" key="1">
    <source>
        <dbReference type="EMBL" id="UUL82869.1"/>
    </source>
</evidence>
<dbReference type="RefSeq" id="WP_256506723.1">
    <property type="nucleotide sequence ID" value="NZ_CP101740.1"/>
</dbReference>
<evidence type="ECO:0000313" key="2">
    <source>
        <dbReference type="Proteomes" id="UP001058533"/>
    </source>
</evidence>
<organism evidence="1 2">
    <name type="scientific">Sphingomonas qomolangmaensis</name>
    <dbReference type="NCBI Taxonomy" id="2918765"/>
    <lineage>
        <taxon>Bacteria</taxon>
        <taxon>Pseudomonadati</taxon>
        <taxon>Pseudomonadota</taxon>
        <taxon>Alphaproteobacteria</taxon>
        <taxon>Sphingomonadales</taxon>
        <taxon>Sphingomonadaceae</taxon>
        <taxon>Sphingomonas</taxon>
    </lineage>
</organism>
<accession>A0ABY5L7B8</accession>
<protein>
    <submittedName>
        <fullName evidence="1">Uncharacterized protein</fullName>
    </submittedName>
</protein>